<dbReference type="Proteomes" id="UP001500121">
    <property type="component" value="Unassembled WGS sequence"/>
</dbReference>
<name>A0ABP8YUC1_9MICO</name>
<evidence type="ECO:0000313" key="4">
    <source>
        <dbReference type="EMBL" id="GAA4737159.1"/>
    </source>
</evidence>
<dbReference type="RefSeq" id="WP_345479293.1">
    <property type="nucleotide sequence ID" value="NZ_BAABLP010000001.1"/>
</dbReference>
<organism evidence="4 5">
    <name type="scientific">Amnibacterium soli</name>
    <dbReference type="NCBI Taxonomy" id="1282736"/>
    <lineage>
        <taxon>Bacteria</taxon>
        <taxon>Bacillati</taxon>
        <taxon>Actinomycetota</taxon>
        <taxon>Actinomycetes</taxon>
        <taxon>Micrococcales</taxon>
        <taxon>Microbacteriaceae</taxon>
        <taxon>Amnibacterium</taxon>
    </lineage>
</organism>
<proteinExistence type="predicted"/>
<feature type="domain" description="N-acetyltransferase" evidence="3">
    <location>
        <begin position="11"/>
        <end position="152"/>
    </location>
</feature>
<sequence>MRIAPDDPLAADVRALLEEHLADMRRISPPESVHALDPELLAAPAVRFLAARDDDGTLLGCGALTSLGGGDAELKSMRTAPAARGRGVAAAVLVELIRHARERGDRRVLLETGTEPFFEAAARLYLRHGFTPCEPFGDYALDPHSRYFALAL</sequence>
<evidence type="ECO:0000313" key="5">
    <source>
        <dbReference type="Proteomes" id="UP001500121"/>
    </source>
</evidence>
<dbReference type="PROSITE" id="PS51186">
    <property type="entry name" value="GNAT"/>
    <property type="match status" value="1"/>
</dbReference>
<dbReference type="InterPro" id="IPR000182">
    <property type="entry name" value="GNAT_dom"/>
</dbReference>
<gene>
    <name evidence="4" type="ORF">GCM10025783_04450</name>
</gene>
<dbReference type="Pfam" id="PF00583">
    <property type="entry name" value="Acetyltransf_1"/>
    <property type="match status" value="1"/>
</dbReference>
<dbReference type="SUPFAM" id="SSF55729">
    <property type="entry name" value="Acyl-CoA N-acyltransferases (Nat)"/>
    <property type="match status" value="1"/>
</dbReference>
<keyword evidence="5" id="KW-1185">Reference proteome</keyword>
<dbReference type="InterPro" id="IPR016181">
    <property type="entry name" value="Acyl_CoA_acyltransferase"/>
</dbReference>
<dbReference type="EMBL" id="BAABLP010000001">
    <property type="protein sequence ID" value="GAA4737159.1"/>
    <property type="molecule type" value="Genomic_DNA"/>
</dbReference>
<dbReference type="Gene3D" id="3.40.630.30">
    <property type="match status" value="1"/>
</dbReference>
<reference evidence="5" key="1">
    <citation type="journal article" date="2019" name="Int. J. Syst. Evol. Microbiol.">
        <title>The Global Catalogue of Microorganisms (GCM) 10K type strain sequencing project: providing services to taxonomists for standard genome sequencing and annotation.</title>
        <authorList>
            <consortium name="The Broad Institute Genomics Platform"/>
            <consortium name="The Broad Institute Genome Sequencing Center for Infectious Disease"/>
            <person name="Wu L."/>
            <person name="Ma J."/>
        </authorList>
    </citation>
    <scope>NUCLEOTIDE SEQUENCE [LARGE SCALE GENOMIC DNA]</scope>
    <source>
        <strain evidence="5">JCM 19015</strain>
    </source>
</reference>
<keyword evidence="2" id="KW-0012">Acyltransferase</keyword>
<dbReference type="PANTHER" id="PTHR43877">
    <property type="entry name" value="AMINOALKYLPHOSPHONATE N-ACETYLTRANSFERASE-RELATED-RELATED"/>
    <property type="match status" value="1"/>
</dbReference>
<dbReference type="PANTHER" id="PTHR43877:SF5">
    <property type="entry name" value="BLL8307 PROTEIN"/>
    <property type="match status" value="1"/>
</dbReference>
<evidence type="ECO:0000256" key="2">
    <source>
        <dbReference type="ARBA" id="ARBA00023315"/>
    </source>
</evidence>
<keyword evidence="1" id="KW-0808">Transferase</keyword>
<dbReference type="InterPro" id="IPR050832">
    <property type="entry name" value="Bact_Acetyltransf"/>
</dbReference>
<protein>
    <submittedName>
        <fullName evidence="4">GNAT family N-acetyltransferase</fullName>
    </submittedName>
</protein>
<comment type="caution">
    <text evidence="4">The sequence shown here is derived from an EMBL/GenBank/DDBJ whole genome shotgun (WGS) entry which is preliminary data.</text>
</comment>
<evidence type="ECO:0000259" key="3">
    <source>
        <dbReference type="PROSITE" id="PS51186"/>
    </source>
</evidence>
<evidence type="ECO:0000256" key="1">
    <source>
        <dbReference type="ARBA" id="ARBA00022679"/>
    </source>
</evidence>
<accession>A0ABP8YUC1</accession>